<organism evidence="2 3">
    <name type="scientific">Pleuronectes platessa</name>
    <name type="common">European plaice</name>
    <dbReference type="NCBI Taxonomy" id="8262"/>
    <lineage>
        <taxon>Eukaryota</taxon>
        <taxon>Metazoa</taxon>
        <taxon>Chordata</taxon>
        <taxon>Craniata</taxon>
        <taxon>Vertebrata</taxon>
        <taxon>Euteleostomi</taxon>
        <taxon>Actinopterygii</taxon>
        <taxon>Neopterygii</taxon>
        <taxon>Teleostei</taxon>
        <taxon>Neoteleostei</taxon>
        <taxon>Acanthomorphata</taxon>
        <taxon>Carangaria</taxon>
        <taxon>Pleuronectiformes</taxon>
        <taxon>Pleuronectoidei</taxon>
        <taxon>Pleuronectidae</taxon>
        <taxon>Pleuronectes</taxon>
    </lineage>
</organism>
<comment type="caution">
    <text evidence="2">The sequence shown here is derived from an EMBL/GenBank/DDBJ whole genome shotgun (WGS) entry which is preliminary data.</text>
</comment>
<reference evidence="2" key="1">
    <citation type="submission" date="2020-03" db="EMBL/GenBank/DDBJ databases">
        <authorList>
            <person name="Weist P."/>
        </authorList>
    </citation>
    <scope>NUCLEOTIDE SEQUENCE</scope>
</reference>
<name>A0A9N7UD43_PLEPL</name>
<proteinExistence type="predicted"/>
<evidence type="ECO:0000313" key="2">
    <source>
        <dbReference type="EMBL" id="CAB1428377.1"/>
    </source>
</evidence>
<evidence type="ECO:0000313" key="3">
    <source>
        <dbReference type="Proteomes" id="UP001153269"/>
    </source>
</evidence>
<gene>
    <name evidence="2" type="ORF">PLEPLA_LOCUS16343</name>
</gene>
<evidence type="ECO:0000256" key="1">
    <source>
        <dbReference type="SAM" id="MobiDB-lite"/>
    </source>
</evidence>
<accession>A0A9N7UD43</accession>
<dbReference type="Proteomes" id="UP001153269">
    <property type="component" value="Unassembled WGS sequence"/>
</dbReference>
<protein>
    <submittedName>
        <fullName evidence="2">Uncharacterized protein</fullName>
    </submittedName>
</protein>
<keyword evidence="3" id="KW-1185">Reference proteome</keyword>
<feature type="region of interest" description="Disordered" evidence="1">
    <location>
        <begin position="103"/>
        <end position="143"/>
    </location>
</feature>
<sequence>MENRSAAAGATSPAEKSSCCSALTKKPQESGVLSNSVQYLRGLQEPVLNSTSARQEILVLCKAASSTTGASFPLQRWLGNAQISNLAASQELNKDIISTTMRSGTHLLHRKHSSAPTRDCNNTNISNPPKEAPGPFDLGPQSS</sequence>
<feature type="compositionally biased region" description="Polar residues" evidence="1">
    <location>
        <begin position="114"/>
        <end position="127"/>
    </location>
</feature>
<feature type="region of interest" description="Disordered" evidence="1">
    <location>
        <begin position="1"/>
        <end position="21"/>
    </location>
</feature>
<dbReference type="EMBL" id="CADEAL010001047">
    <property type="protein sequence ID" value="CAB1428377.1"/>
    <property type="molecule type" value="Genomic_DNA"/>
</dbReference>
<dbReference type="AlphaFoldDB" id="A0A9N7UD43"/>